<name>D1CCW7_THET1</name>
<dbReference type="KEGG" id="ttr:Tter_1726"/>
<feature type="compositionally biased region" description="Basic and acidic residues" evidence="1">
    <location>
        <begin position="1"/>
        <end position="34"/>
    </location>
</feature>
<dbReference type="HOGENOM" id="CLU_2496885_0_0_0"/>
<dbReference type="EMBL" id="CP001825">
    <property type="protein sequence ID" value="ACZ42632.1"/>
    <property type="molecule type" value="Genomic_DNA"/>
</dbReference>
<evidence type="ECO:0000313" key="2">
    <source>
        <dbReference type="EMBL" id="ACZ42632.1"/>
    </source>
</evidence>
<evidence type="ECO:0000256" key="1">
    <source>
        <dbReference type="SAM" id="MobiDB-lite"/>
    </source>
</evidence>
<dbReference type="STRING" id="525904.Tter_1726"/>
<protein>
    <submittedName>
        <fullName evidence="2">Uncharacterized protein</fullName>
    </submittedName>
</protein>
<dbReference type="AlphaFoldDB" id="D1CCW7"/>
<organism evidence="2 3">
    <name type="scientific">Thermobaculum terrenum (strain ATCC BAA-798 / CCMEE 7001 / YNP1)</name>
    <dbReference type="NCBI Taxonomy" id="525904"/>
    <lineage>
        <taxon>Bacteria</taxon>
        <taxon>Bacillati</taxon>
        <taxon>Chloroflexota</taxon>
        <taxon>Chloroflexia</taxon>
        <taxon>Candidatus Thermobaculales</taxon>
        <taxon>Candidatus Thermobaculaceae</taxon>
        <taxon>Thermobaculum</taxon>
    </lineage>
</organism>
<accession>D1CCW7</accession>
<dbReference type="Proteomes" id="UP000000323">
    <property type="component" value="Chromosome 1"/>
</dbReference>
<reference evidence="3" key="1">
    <citation type="journal article" date="2010" name="Stand. Genomic Sci.">
        <title>Complete genome sequence of 'Thermobaculum terrenum' type strain (YNP1).</title>
        <authorList>
            <person name="Kiss H."/>
            <person name="Cleland D."/>
            <person name="Lapidus A."/>
            <person name="Lucas S."/>
            <person name="Glavina Del Rio T."/>
            <person name="Nolan M."/>
            <person name="Tice H."/>
            <person name="Han C."/>
            <person name="Goodwin L."/>
            <person name="Pitluck S."/>
            <person name="Liolios K."/>
            <person name="Ivanova N."/>
            <person name="Mavromatis K."/>
            <person name="Ovchinnikova G."/>
            <person name="Pati A."/>
            <person name="Chen A."/>
            <person name="Palaniappan K."/>
            <person name="Land M."/>
            <person name="Hauser L."/>
            <person name="Chang Y."/>
            <person name="Jeffries C."/>
            <person name="Lu M."/>
            <person name="Brettin T."/>
            <person name="Detter J."/>
            <person name="Goker M."/>
            <person name="Tindall B."/>
            <person name="Beck B."/>
            <person name="McDermott T."/>
            <person name="Woyke T."/>
            <person name="Bristow J."/>
            <person name="Eisen J."/>
            <person name="Markowitz V."/>
            <person name="Hugenholtz P."/>
            <person name="Kyrpides N."/>
            <person name="Klenk H."/>
            <person name="Cheng J."/>
        </authorList>
    </citation>
    <scope>NUCLEOTIDE SEQUENCE [LARGE SCALE GENOMIC DNA]</scope>
    <source>
        <strain evidence="3">ATCC BAA-798 / YNP1</strain>
    </source>
</reference>
<proteinExistence type="predicted"/>
<sequence length="86" mass="9873">MAPKDREEATDQHDRPRPKDRLDGGESPHEDMISSRHRARDSEPPDAPVGDITNMDVFSKESYTEHPETDPFLDEDKEENHDDSKS</sequence>
<keyword evidence="3" id="KW-1185">Reference proteome</keyword>
<gene>
    <name evidence="2" type="ordered locus">Tter_1726</name>
</gene>
<dbReference type="RefSeq" id="WP_012875666.1">
    <property type="nucleotide sequence ID" value="NC_013525.1"/>
</dbReference>
<evidence type="ECO:0000313" key="3">
    <source>
        <dbReference type="Proteomes" id="UP000000323"/>
    </source>
</evidence>
<feature type="region of interest" description="Disordered" evidence="1">
    <location>
        <begin position="1"/>
        <end position="86"/>
    </location>
</feature>
<feature type="compositionally biased region" description="Basic and acidic residues" evidence="1">
    <location>
        <begin position="58"/>
        <end position="69"/>
    </location>
</feature>